<dbReference type="EMBL" id="JAAKGT010000002">
    <property type="protein sequence ID" value="NGM49511.1"/>
    <property type="molecule type" value="Genomic_DNA"/>
</dbReference>
<reference evidence="1" key="1">
    <citation type="submission" date="2020-02" db="EMBL/GenBank/DDBJ databases">
        <authorList>
            <person name="Gao J."/>
            <person name="Sun J."/>
        </authorList>
    </citation>
    <scope>NUCLEOTIDE SEQUENCE</scope>
    <source>
        <strain evidence="1">602-2</strain>
    </source>
</reference>
<name>A0A6G4QVD7_9CAUL</name>
<dbReference type="RefSeq" id="WP_165257464.1">
    <property type="nucleotide sequence ID" value="NZ_JAAKGT010000002.1"/>
</dbReference>
<proteinExistence type="predicted"/>
<gene>
    <name evidence="1" type="ORF">G5B46_07825</name>
</gene>
<dbReference type="AlphaFoldDB" id="A0A6G4QVD7"/>
<sequence length="133" mass="14614">MNALLVLALSGAFAAPPEGGEAFYAGVWSDLGSNALIGHGNVAAVDWYWVAEHDQRQMHIGDFVCRKAGREHRQCRFTLLRDGGPAALRDRMVSDRLTCSARFQRGVDGAWYVVRKPPRDGGHTITTMRCKAA</sequence>
<accession>A0A6G4QVD7</accession>
<organism evidence="1">
    <name type="scientific">Caulobacter sp. 602-2</name>
    <dbReference type="NCBI Taxonomy" id="2710887"/>
    <lineage>
        <taxon>Bacteria</taxon>
        <taxon>Pseudomonadati</taxon>
        <taxon>Pseudomonadota</taxon>
        <taxon>Alphaproteobacteria</taxon>
        <taxon>Caulobacterales</taxon>
        <taxon>Caulobacteraceae</taxon>
        <taxon>Caulobacter</taxon>
    </lineage>
</organism>
<evidence type="ECO:0000313" key="1">
    <source>
        <dbReference type="EMBL" id="NGM49511.1"/>
    </source>
</evidence>
<protein>
    <submittedName>
        <fullName evidence="1">Uncharacterized protein</fullName>
    </submittedName>
</protein>
<comment type="caution">
    <text evidence="1">The sequence shown here is derived from an EMBL/GenBank/DDBJ whole genome shotgun (WGS) entry which is preliminary data.</text>
</comment>